<dbReference type="Proteomes" id="UP000180043">
    <property type="component" value="Unassembled WGS sequence"/>
</dbReference>
<proteinExistence type="predicted"/>
<reference evidence="1 2" key="1">
    <citation type="submission" date="2016-10" db="EMBL/GenBank/DDBJ databases">
        <title>Evaluation of Human, Veterinary and Environmental Mycobacterium chelonae Isolates by Core Genome Phylogenomic Analysis, Targeted Gene Comparison, and Anti-microbial Susceptibility Patterns: A Tale of Mistaken Identities.</title>
        <authorList>
            <person name="Fogelson S.B."/>
            <person name="Camus A.C."/>
            <person name="Lorenz W."/>
            <person name="Vasireddy R."/>
            <person name="Vasireddy S."/>
            <person name="Smith T."/>
            <person name="Brown-Elliott B.A."/>
            <person name="Wallace R.J.Jr."/>
            <person name="Hasan N.A."/>
            <person name="Reischl U."/>
            <person name="Sanchez S."/>
        </authorList>
    </citation>
    <scope>NUCLEOTIDE SEQUENCE [LARGE SCALE GENOMIC DNA]</scope>
    <source>
        <strain evidence="1 2">15515</strain>
    </source>
</reference>
<gene>
    <name evidence="1" type="ORF">BKG82_04045</name>
</gene>
<evidence type="ECO:0000313" key="1">
    <source>
        <dbReference type="EMBL" id="OHU59732.1"/>
    </source>
</evidence>
<dbReference type="Pfam" id="PF20288">
    <property type="entry name" value="MC2"/>
    <property type="match status" value="1"/>
</dbReference>
<name>A0A1S1LXE0_MYCCH</name>
<dbReference type="AlphaFoldDB" id="A0A1S1LXE0"/>
<organism evidence="1 2">
    <name type="scientific">Mycobacteroides chelonae</name>
    <name type="common">Mycobacterium chelonae</name>
    <dbReference type="NCBI Taxonomy" id="1774"/>
    <lineage>
        <taxon>Bacteria</taxon>
        <taxon>Bacillati</taxon>
        <taxon>Actinomycetota</taxon>
        <taxon>Actinomycetes</taxon>
        <taxon>Mycobacteriales</taxon>
        <taxon>Mycobacteriaceae</taxon>
        <taxon>Mycobacteroides</taxon>
    </lineage>
</organism>
<sequence length="191" mass="21538">MGEGRAVGIGEYIAPEDFPVFRLTQLMILLQEVAPVGAKAIELERLGYYDFFAANPFAIFGTDDELQHAQLHQASFDERQLSYASTGSRFANRRKRLQHDVAVLVAYRLAQMRHGGYEITSMGQDFVESLTALYVDQYRQSVRVVHSRLRLLSDNQLSQAARGWLKTPSLLLDLYGSVNSTYTETLMRGGL</sequence>
<dbReference type="EMBL" id="MLIQ01000011">
    <property type="protein sequence ID" value="OHU59732.1"/>
    <property type="molecule type" value="Genomic_DNA"/>
</dbReference>
<dbReference type="InterPro" id="IPR046904">
    <property type="entry name" value="ABC-3C_MC2"/>
</dbReference>
<protein>
    <submittedName>
        <fullName evidence="1">Uncharacterized protein</fullName>
    </submittedName>
</protein>
<comment type="caution">
    <text evidence="1">The sequence shown here is derived from an EMBL/GenBank/DDBJ whole genome shotgun (WGS) entry which is preliminary data.</text>
</comment>
<accession>A0A1S1LXE0</accession>
<evidence type="ECO:0000313" key="2">
    <source>
        <dbReference type="Proteomes" id="UP000180043"/>
    </source>
</evidence>